<evidence type="ECO:0000313" key="4">
    <source>
        <dbReference type="Proteomes" id="UP000316495"/>
    </source>
</evidence>
<keyword evidence="3" id="KW-0255">Endonuclease</keyword>
<dbReference type="InterPro" id="IPR035901">
    <property type="entry name" value="GIY-YIG_endonuc_sf"/>
</dbReference>
<dbReference type="Pfam" id="PF01541">
    <property type="entry name" value="GIY-YIG"/>
    <property type="match status" value="1"/>
</dbReference>
<name>A0A554LNF8_9BACT</name>
<protein>
    <submittedName>
        <fullName evidence="3">Putative endonuclease</fullName>
    </submittedName>
</protein>
<dbReference type="InterPro" id="IPR050190">
    <property type="entry name" value="UPF0213_domain"/>
</dbReference>
<gene>
    <name evidence="3" type="ORF">Athens101428_283</name>
</gene>
<keyword evidence="3" id="KW-0540">Nuclease</keyword>
<evidence type="ECO:0000259" key="2">
    <source>
        <dbReference type="PROSITE" id="PS50164"/>
    </source>
</evidence>
<dbReference type="CDD" id="cd10448">
    <property type="entry name" value="GIY-YIG_unchar_3"/>
    <property type="match status" value="1"/>
</dbReference>
<dbReference type="InterPro" id="IPR000305">
    <property type="entry name" value="GIY-YIG_endonuc"/>
</dbReference>
<organism evidence="3 4">
    <name type="scientific">Candidatus Berkelbacteria bacterium Athens1014_28</name>
    <dbReference type="NCBI Taxonomy" id="2017145"/>
    <lineage>
        <taxon>Bacteria</taxon>
        <taxon>Candidatus Berkelbacteria</taxon>
    </lineage>
</organism>
<evidence type="ECO:0000256" key="1">
    <source>
        <dbReference type="ARBA" id="ARBA00007435"/>
    </source>
</evidence>
<accession>A0A554LNF8</accession>
<keyword evidence="3" id="KW-0378">Hydrolase</keyword>
<dbReference type="EMBL" id="VMGN01000013">
    <property type="protein sequence ID" value="TSC94426.1"/>
    <property type="molecule type" value="Genomic_DNA"/>
</dbReference>
<sequence>MMKNFDFYVYILTNKWNTTFYVGFTNNLIRRIFEHKNNLLKGFTNKYNLKKLVYFEQTEDVKSAIAREKQFKNWHRDWKTNLIRENNPDFRDLYDELINS</sequence>
<evidence type="ECO:0000313" key="3">
    <source>
        <dbReference type="EMBL" id="TSC94426.1"/>
    </source>
</evidence>
<dbReference type="Proteomes" id="UP000316495">
    <property type="component" value="Unassembled WGS sequence"/>
</dbReference>
<reference evidence="3 4" key="1">
    <citation type="submission" date="2017-07" db="EMBL/GenBank/DDBJ databases">
        <title>Mechanisms for carbon and nitrogen cycling indicate functional differentiation within the Candidate Phyla Radiation.</title>
        <authorList>
            <person name="Danczak R.E."/>
            <person name="Johnston M.D."/>
            <person name="Kenah C."/>
            <person name="Slattery M."/>
            <person name="Wrighton K.C."/>
            <person name="Wilkins M.J."/>
        </authorList>
    </citation>
    <scope>NUCLEOTIDE SEQUENCE [LARGE SCALE GENOMIC DNA]</scope>
    <source>
        <strain evidence="3">Athens1014_28</strain>
    </source>
</reference>
<dbReference type="PANTHER" id="PTHR34477:SF5">
    <property type="entry name" value="BSL5627 PROTEIN"/>
    <property type="match status" value="1"/>
</dbReference>
<proteinExistence type="inferred from homology"/>
<dbReference type="PANTHER" id="PTHR34477">
    <property type="entry name" value="UPF0213 PROTEIN YHBQ"/>
    <property type="match status" value="1"/>
</dbReference>
<dbReference type="AlphaFoldDB" id="A0A554LNF8"/>
<dbReference type="SUPFAM" id="SSF82771">
    <property type="entry name" value="GIY-YIG endonuclease"/>
    <property type="match status" value="1"/>
</dbReference>
<comment type="similarity">
    <text evidence="1">Belongs to the UPF0213 family.</text>
</comment>
<dbReference type="GO" id="GO:0004519">
    <property type="term" value="F:endonuclease activity"/>
    <property type="evidence" value="ECO:0007669"/>
    <property type="project" value="UniProtKB-KW"/>
</dbReference>
<feature type="domain" description="GIY-YIG" evidence="2">
    <location>
        <begin position="5"/>
        <end position="82"/>
    </location>
</feature>
<dbReference type="Gene3D" id="3.40.1440.10">
    <property type="entry name" value="GIY-YIG endonuclease"/>
    <property type="match status" value="1"/>
</dbReference>
<dbReference type="PROSITE" id="PS50164">
    <property type="entry name" value="GIY_YIG"/>
    <property type="match status" value="1"/>
</dbReference>
<comment type="caution">
    <text evidence="3">The sequence shown here is derived from an EMBL/GenBank/DDBJ whole genome shotgun (WGS) entry which is preliminary data.</text>
</comment>